<organism evidence="2 3">
    <name type="scientific">Lentinus tigrinus ALCF2SS1-6</name>
    <dbReference type="NCBI Taxonomy" id="1328759"/>
    <lineage>
        <taxon>Eukaryota</taxon>
        <taxon>Fungi</taxon>
        <taxon>Dikarya</taxon>
        <taxon>Basidiomycota</taxon>
        <taxon>Agaricomycotina</taxon>
        <taxon>Agaricomycetes</taxon>
        <taxon>Polyporales</taxon>
        <taxon>Polyporaceae</taxon>
        <taxon>Lentinus</taxon>
    </lineage>
</organism>
<dbReference type="EMBL" id="ML122288">
    <property type="protein sequence ID" value="RPD56377.1"/>
    <property type="molecule type" value="Genomic_DNA"/>
</dbReference>
<dbReference type="Proteomes" id="UP000313359">
    <property type="component" value="Unassembled WGS sequence"/>
</dbReference>
<reference evidence="2" key="1">
    <citation type="journal article" date="2018" name="Genome Biol. Evol.">
        <title>Genomics and development of Lentinus tigrinus, a white-rot wood-decaying mushroom with dimorphic fruiting bodies.</title>
        <authorList>
            <person name="Wu B."/>
            <person name="Xu Z."/>
            <person name="Knudson A."/>
            <person name="Carlson A."/>
            <person name="Chen N."/>
            <person name="Kovaka S."/>
            <person name="LaButti K."/>
            <person name="Lipzen A."/>
            <person name="Pennachio C."/>
            <person name="Riley R."/>
            <person name="Schakwitz W."/>
            <person name="Umezawa K."/>
            <person name="Ohm R.A."/>
            <person name="Grigoriev I.V."/>
            <person name="Nagy L.G."/>
            <person name="Gibbons J."/>
            <person name="Hibbett D."/>
        </authorList>
    </citation>
    <scope>NUCLEOTIDE SEQUENCE [LARGE SCALE GENOMIC DNA]</scope>
    <source>
        <strain evidence="2">ALCF2SS1-6</strain>
    </source>
</reference>
<keyword evidence="3" id="KW-1185">Reference proteome</keyword>
<evidence type="ECO:0000313" key="3">
    <source>
        <dbReference type="Proteomes" id="UP000313359"/>
    </source>
</evidence>
<sequence length="380" mass="42337">MPDIRFAPRTHTFSVVRLDPVAMVQHLGDQEALRAAEASSPQSYVVFVDLDSALPFPGKPWYGFTVYLVGPCLRPPEEDSCVTPEMCIPIFPNFDHPEGRDPIRTQSVFPFDNCYIWSGLSMKIRVCARPDGFDWDRTIILRGHEYYRWGRYESEDMGRRIQAQRARAPPPLPLPGSHSGLLPIHSQADSATLSPHFHAMGPLSESQPPTSADVAPTSMPSPAHAGSHANTNSIYSDSSRLSTDSDGCESVDTMMEMGLFSDPTENVELQPLFHLWGDLAANIKQDEIPSPVHLLEECAAISHIIQDARARDPTLPPLPMPNFFGSAAPEPEEEGNIISANVASLAHRKKPKRFRPLKVLHKVRLRIQGLFRLPYIPIWP</sequence>
<feature type="compositionally biased region" description="Polar residues" evidence="1">
    <location>
        <begin position="228"/>
        <end position="245"/>
    </location>
</feature>
<dbReference type="AlphaFoldDB" id="A0A5C2RZ86"/>
<name>A0A5C2RZ86_9APHY</name>
<dbReference type="OrthoDB" id="2930792at2759"/>
<evidence type="ECO:0000313" key="2">
    <source>
        <dbReference type="EMBL" id="RPD56377.1"/>
    </source>
</evidence>
<proteinExistence type="predicted"/>
<feature type="region of interest" description="Disordered" evidence="1">
    <location>
        <begin position="161"/>
        <end position="247"/>
    </location>
</feature>
<accession>A0A5C2RZ86</accession>
<protein>
    <submittedName>
        <fullName evidence="2">Uncharacterized protein</fullName>
    </submittedName>
</protein>
<evidence type="ECO:0000256" key="1">
    <source>
        <dbReference type="SAM" id="MobiDB-lite"/>
    </source>
</evidence>
<gene>
    <name evidence="2" type="ORF">L227DRAFT_531893</name>
</gene>